<dbReference type="RefSeq" id="WP_005348410.1">
    <property type="nucleotide sequence ID" value="NZ_APVG01000006.1"/>
</dbReference>
<dbReference type="PATRIC" id="fig|1268237.3.peg.794"/>
<proteinExistence type="predicted"/>
<sequence length="132" mass="14702">MESSLRLLLLSPLLLAACTSVPSPRSDVPPPLFATHITEEGSKRFVFEAAPLERLPTGLSVEGKPVRPRKSLLESREALQAEQLDQWLAQKKFCHQGFIVLTRTSWKIRGECNETASTADRQAFPNASGWEE</sequence>
<dbReference type="EMBL" id="APVG01000006">
    <property type="protein sequence ID" value="ENY73285.1"/>
    <property type="molecule type" value="Genomic_DNA"/>
</dbReference>
<evidence type="ECO:0000256" key="1">
    <source>
        <dbReference type="SAM" id="SignalP"/>
    </source>
</evidence>
<dbReference type="AlphaFoldDB" id="N9U4H1"/>
<keyword evidence="3" id="KW-1185">Reference proteome</keyword>
<organism evidence="2 3">
    <name type="scientific">Aeromonas diversa CDC 2478-85</name>
    <dbReference type="NCBI Taxonomy" id="1268237"/>
    <lineage>
        <taxon>Bacteria</taxon>
        <taxon>Pseudomonadati</taxon>
        <taxon>Pseudomonadota</taxon>
        <taxon>Gammaproteobacteria</taxon>
        <taxon>Aeromonadales</taxon>
        <taxon>Aeromonadaceae</taxon>
        <taxon>Aeromonas</taxon>
    </lineage>
</organism>
<feature type="signal peptide" evidence="1">
    <location>
        <begin position="1"/>
        <end position="16"/>
    </location>
</feature>
<keyword evidence="1" id="KW-0732">Signal</keyword>
<evidence type="ECO:0000313" key="3">
    <source>
        <dbReference type="Proteomes" id="UP000023775"/>
    </source>
</evidence>
<dbReference type="OrthoDB" id="5587540at2"/>
<dbReference type="PROSITE" id="PS51257">
    <property type="entry name" value="PROKAR_LIPOPROTEIN"/>
    <property type="match status" value="1"/>
</dbReference>
<dbReference type="Proteomes" id="UP000023775">
    <property type="component" value="Unassembled WGS sequence"/>
</dbReference>
<comment type="caution">
    <text evidence="2">The sequence shown here is derived from an EMBL/GenBank/DDBJ whole genome shotgun (WGS) entry which is preliminary data.</text>
</comment>
<accession>N9U4H1</accession>
<feature type="chain" id="PRO_5004153421" description="Lipoprotein" evidence="1">
    <location>
        <begin position="17"/>
        <end position="132"/>
    </location>
</feature>
<evidence type="ECO:0000313" key="2">
    <source>
        <dbReference type="EMBL" id="ENY73285.1"/>
    </source>
</evidence>
<name>N9U4H1_9GAMM</name>
<reference evidence="2 3" key="1">
    <citation type="journal article" date="2013" name="Genome Announc.">
        <title>Draft Genome Sequence of the Aeromonas diversa Type Strain.</title>
        <authorList>
            <person name="Farfan M."/>
            <person name="Spataro N."/>
            <person name="Sanglas A."/>
            <person name="Albarral V."/>
            <person name="Loren J.G."/>
            <person name="Bosch E."/>
            <person name="Fuste M.C."/>
        </authorList>
    </citation>
    <scope>NUCLEOTIDE SEQUENCE [LARGE SCALE GENOMIC DNA]</scope>
    <source>
        <strain evidence="2 3">2478-85</strain>
    </source>
</reference>
<protein>
    <recommendedName>
        <fullName evidence="4">Lipoprotein</fullName>
    </recommendedName>
</protein>
<evidence type="ECO:0008006" key="4">
    <source>
        <dbReference type="Google" id="ProtNLM"/>
    </source>
</evidence>
<gene>
    <name evidence="2" type="ORF">G114_04023</name>
</gene>